<proteinExistence type="predicted"/>
<organism evidence="2 3">
    <name type="scientific">Liparis tanakae</name>
    <name type="common">Tanaka's snailfish</name>
    <dbReference type="NCBI Taxonomy" id="230148"/>
    <lineage>
        <taxon>Eukaryota</taxon>
        <taxon>Metazoa</taxon>
        <taxon>Chordata</taxon>
        <taxon>Craniata</taxon>
        <taxon>Vertebrata</taxon>
        <taxon>Euteleostomi</taxon>
        <taxon>Actinopterygii</taxon>
        <taxon>Neopterygii</taxon>
        <taxon>Teleostei</taxon>
        <taxon>Neoteleostei</taxon>
        <taxon>Acanthomorphata</taxon>
        <taxon>Eupercaria</taxon>
        <taxon>Perciformes</taxon>
        <taxon>Cottioidei</taxon>
        <taxon>Cottales</taxon>
        <taxon>Liparidae</taxon>
        <taxon>Liparis</taxon>
    </lineage>
</organism>
<keyword evidence="3" id="KW-1185">Reference proteome</keyword>
<reference evidence="2 3" key="1">
    <citation type="submission" date="2019-03" db="EMBL/GenBank/DDBJ databases">
        <title>First draft genome of Liparis tanakae, snailfish: a comprehensive survey of snailfish specific genes.</title>
        <authorList>
            <person name="Kim W."/>
            <person name="Song I."/>
            <person name="Jeong J.-H."/>
            <person name="Kim D."/>
            <person name="Kim S."/>
            <person name="Ryu S."/>
            <person name="Song J.Y."/>
            <person name="Lee S.K."/>
        </authorList>
    </citation>
    <scope>NUCLEOTIDE SEQUENCE [LARGE SCALE GENOMIC DNA]</scope>
    <source>
        <tissue evidence="2">Muscle</tissue>
    </source>
</reference>
<accession>A0A4Z2I7Q1</accession>
<dbReference type="AlphaFoldDB" id="A0A4Z2I7Q1"/>
<comment type="caution">
    <text evidence="2">The sequence shown here is derived from an EMBL/GenBank/DDBJ whole genome shotgun (WGS) entry which is preliminary data.</text>
</comment>
<name>A0A4Z2I7Q1_9TELE</name>
<gene>
    <name evidence="2" type="ORF">EYF80_015728</name>
</gene>
<dbReference type="Proteomes" id="UP000314294">
    <property type="component" value="Unassembled WGS sequence"/>
</dbReference>
<dbReference type="EMBL" id="SRLO01000118">
    <property type="protein sequence ID" value="TNN74087.1"/>
    <property type="molecule type" value="Genomic_DNA"/>
</dbReference>
<protein>
    <submittedName>
        <fullName evidence="2">Uncharacterized protein</fullName>
    </submittedName>
</protein>
<evidence type="ECO:0000313" key="3">
    <source>
        <dbReference type="Proteomes" id="UP000314294"/>
    </source>
</evidence>
<evidence type="ECO:0000313" key="2">
    <source>
        <dbReference type="EMBL" id="TNN74087.1"/>
    </source>
</evidence>
<feature type="compositionally biased region" description="Basic and acidic residues" evidence="1">
    <location>
        <begin position="112"/>
        <end position="130"/>
    </location>
</feature>
<evidence type="ECO:0000256" key="1">
    <source>
        <dbReference type="SAM" id="MobiDB-lite"/>
    </source>
</evidence>
<sequence length="152" mass="16880">MYKSATDVKAGSGILQVHQNLRQLRLQHRPARLDSIGAAADATTLEAQVHEIQNQDCAGGKAEQTEDRGRIPKLGLREHLHVPVPMGTWSGHTCSPSGDEREHVFSALESIREEQTEQEPQERSRLDRRVTAGLKRPSSNQRQSRAAQAFAI</sequence>
<feature type="region of interest" description="Disordered" evidence="1">
    <location>
        <begin position="112"/>
        <end position="152"/>
    </location>
</feature>
<feature type="compositionally biased region" description="Polar residues" evidence="1">
    <location>
        <begin position="137"/>
        <end position="146"/>
    </location>
</feature>